<dbReference type="InterPro" id="IPR036291">
    <property type="entry name" value="NAD(P)-bd_dom_sf"/>
</dbReference>
<comment type="caution">
    <text evidence="2">The sequence shown here is derived from an EMBL/GenBank/DDBJ whole genome shotgun (WGS) entry which is preliminary data.</text>
</comment>
<dbReference type="eggNOG" id="COG1091">
    <property type="taxonomic scope" value="Bacteria"/>
</dbReference>
<dbReference type="AlphaFoldDB" id="L1QEH1"/>
<reference evidence="2 3" key="1">
    <citation type="submission" date="2012-05" db="EMBL/GenBank/DDBJ databases">
        <authorList>
            <person name="Weinstock G."/>
            <person name="Sodergren E."/>
            <person name="Lobos E.A."/>
            <person name="Fulton L."/>
            <person name="Fulton R."/>
            <person name="Courtney L."/>
            <person name="Fronick C."/>
            <person name="O'Laughlin M."/>
            <person name="Godfrey J."/>
            <person name="Wilson R.M."/>
            <person name="Miner T."/>
            <person name="Farmer C."/>
            <person name="Delehaunty K."/>
            <person name="Cordes M."/>
            <person name="Minx P."/>
            <person name="Tomlinson C."/>
            <person name="Chen J."/>
            <person name="Wollam A."/>
            <person name="Pepin K.H."/>
            <person name="Bhonagiri V."/>
            <person name="Zhang X."/>
            <person name="Suruliraj S."/>
            <person name="Warren W."/>
            <person name="Mitreva M."/>
            <person name="Mardis E.R."/>
            <person name="Wilson R.K."/>
        </authorList>
    </citation>
    <scope>NUCLEOTIDE SEQUENCE [LARGE SCALE GENOMIC DNA]</scope>
    <source>
        <strain evidence="2 3">DSM 1785</strain>
    </source>
</reference>
<sequence>MKKILVTGCDGFLASRFIEYYNNKYEIVKVNRKELDITDEYKVYKLFKDNKFDLVFHSAAISDTGKCQNNPELANEINLNGSINIAKGCALNNSTLIFASSDQVYAGNKESGPYSEDIIKVPNNVYGFTKLNAENEIKNILNNYYNLRLTWMFSFPERNKRVNTNIITNILNAALKSEKIALATNEFRGISYVYEVIKNIEKLLNSPFGDYNFGSENHMNTYEIGKKVLQDLGLYHRLEDIIIEDTERFKNSKRDLRISNKKLKENNIHFSNTFEAIEKCIKEFKF</sequence>
<gene>
    <name evidence="2" type="ORF">HMPREF0216_02307</name>
</gene>
<name>L1QEH1_9CLOT</name>
<dbReference type="Gene3D" id="3.40.50.720">
    <property type="entry name" value="NAD(P)-binding Rossmann-like Domain"/>
    <property type="match status" value="1"/>
</dbReference>
<evidence type="ECO:0000259" key="1">
    <source>
        <dbReference type="Pfam" id="PF04321"/>
    </source>
</evidence>
<dbReference type="RefSeq" id="WP_005214071.1">
    <property type="nucleotide sequence ID" value="NZ_KB291653.1"/>
</dbReference>
<dbReference type="PANTHER" id="PTHR43242:SF1">
    <property type="entry name" value="NAD(P)-BINDING ROSSMANN-FOLD SUPERFAMILY PROTEIN"/>
    <property type="match status" value="1"/>
</dbReference>
<dbReference type="HOGENOM" id="CLU_045518_2_1_9"/>
<accession>L1QEH1</accession>
<organism evidence="2 3">
    <name type="scientific">Clostridium celatum DSM 1785</name>
    <dbReference type="NCBI Taxonomy" id="545697"/>
    <lineage>
        <taxon>Bacteria</taxon>
        <taxon>Bacillati</taxon>
        <taxon>Bacillota</taxon>
        <taxon>Clostridia</taxon>
        <taxon>Eubacteriales</taxon>
        <taxon>Clostridiaceae</taxon>
        <taxon>Clostridium</taxon>
    </lineage>
</organism>
<dbReference type="PANTHER" id="PTHR43242">
    <property type="entry name" value="NAD(P)-BINDING ROSSMANN-FOLD SUPERFAMILY PROTEIN"/>
    <property type="match status" value="1"/>
</dbReference>
<dbReference type="Proteomes" id="UP000010420">
    <property type="component" value="Unassembled WGS sequence"/>
</dbReference>
<keyword evidence="3" id="KW-1185">Reference proteome</keyword>
<dbReference type="Pfam" id="PF04321">
    <property type="entry name" value="RmlD_sub_bind"/>
    <property type="match status" value="1"/>
</dbReference>
<dbReference type="EMBL" id="AMEZ01000062">
    <property type="protein sequence ID" value="EKY25992.1"/>
    <property type="molecule type" value="Genomic_DNA"/>
</dbReference>
<protein>
    <submittedName>
        <fullName evidence="2">NAD dependent epimerase/dehydratase family protein</fullName>
    </submittedName>
</protein>
<dbReference type="OrthoDB" id="9808602at2"/>
<dbReference type="InterPro" id="IPR029903">
    <property type="entry name" value="RmlD-like-bd"/>
</dbReference>
<proteinExistence type="predicted"/>
<dbReference type="PATRIC" id="fig|545697.3.peg.2269"/>
<evidence type="ECO:0000313" key="2">
    <source>
        <dbReference type="EMBL" id="EKY25992.1"/>
    </source>
</evidence>
<dbReference type="SUPFAM" id="SSF51735">
    <property type="entry name" value="NAD(P)-binding Rossmann-fold domains"/>
    <property type="match status" value="1"/>
</dbReference>
<dbReference type="UniPathway" id="UPA00124"/>
<dbReference type="GO" id="GO:0019305">
    <property type="term" value="P:dTDP-rhamnose biosynthetic process"/>
    <property type="evidence" value="ECO:0007669"/>
    <property type="project" value="UniProtKB-UniPathway"/>
</dbReference>
<evidence type="ECO:0000313" key="3">
    <source>
        <dbReference type="Proteomes" id="UP000010420"/>
    </source>
</evidence>
<feature type="domain" description="RmlD-like substrate binding" evidence="1">
    <location>
        <begin position="3"/>
        <end position="284"/>
    </location>
</feature>
<dbReference type="STRING" id="545697.HMPREF0216_02307"/>